<evidence type="ECO:0000256" key="1">
    <source>
        <dbReference type="ARBA" id="ARBA00022837"/>
    </source>
</evidence>
<dbReference type="Pfam" id="PF13202">
    <property type="entry name" value="EF-hand_5"/>
    <property type="match status" value="2"/>
</dbReference>
<feature type="compositionally biased region" description="Polar residues" evidence="2">
    <location>
        <begin position="98"/>
        <end position="113"/>
    </location>
</feature>
<organism evidence="4 5">
    <name type="scientific">Pseudo-nitzschia multistriata</name>
    <dbReference type="NCBI Taxonomy" id="183589"/>
    <lineage>
        <taxon>Eukaryota</taxon>
        <taxon>Sar</taxon>
        <taxon>Stramenopiles</taxon>
        <taxon>Ochrophyta</taxon>
        <taxon>Bacillariophyta</taxon>
        <taxon>Bacillariophyceae</taxon>
        <taxon>Bacillariophycidae</taxon>
        <taxon>Bacillariales</taxon>
        <taxon>Bacillariaceae</taxon>
        <taxon>Pseudo-nitzschia</taxon>
    </lineage>
</organism>
<protein>
    <recommendedName>
        <fullName evidence="3">EF-hand domain-containing protein</fullName>
    </recommendedName>
</protein>
<dbReference type="PROSITE" id="PS50222">
    <property type="entry name" value="EF_HAND_2"/>
    <property type="match status" value="2"/>
</dbReference>
<dbReference type="SMART" id="SM00054">
    <property type="entry name" value="EFh"/>
    <property type="match status" value="2"/>
</dbReference>
<dbReference type="Gene3D" id="1.10.238.10">
    <property type="entry name" value="EF-hand"/>
    <property type="match status" value="1"/>
</dbReference>
<feature type="region of interest" description="Disordered" evidence="2">
    <location>
        <begin position="1"/>
        <end position="145"/>
    </location>
</feature>
<dbReference type="InterPro" id="IPR011992">
    <property type="entry name" value="EF-hand-dom_pair"/>
</dbReference>
<dbReference type="EMBL" id="CAACVS010000602">
    <property type="protein sequence ID" value="VEU43950.1"/>
    <property type="molecule type" value="Genomic_DNA"/>
</dbReference>
<evidence type="ECO:0000313" key="4">
    <source>
        <dbReference type="EMBL" id="VEU43950.1"/>
    </source>
</evidence>
<dbReference type="PROSITE" id="PS00018">
    <property type="entry name" value="EF_HAND_1"/>
    <property type="match status" value="2"/>
</dbReference>
<dbReference type="CDD" id="cd00051">
    <property type="entry name" value="EFh"/>
    <property type="match status" value="1"/>
</dbReference>
<dbReference type="InterPro" id="IPR002048">
    <property type="entry name" value="EF_hand_dom"/>
</dbReference>
<reference evidence="4 5" key="1">
    <citation type="submission" date="2019-01" db="EMBL/GenBank/DDBJ databases">
        <authorList>
            <person name="Ferrante I. M."/>
        </authorList>
    </citation>
    <scope>NUCLEOTIDE SEQUENCE [LARGE SCALE GENOMIC DNA]</scope>
    <source>
        <strain evidence="4 5">B856</strain>
    </source>
</reference>
<feature type="domain" description="EF-hand" evidence="3">
    <location>
        <begin position="218"/>
        <end position="253"/>
    </location>
</feature>
<dbReference type="GO" id="GO:0005509">
    <property type="term" value="F:calcium ion binding"/>
    <property type="evidence" value="ECO:0007669"/>
    <property type="project" value="InterPro"/>
</dbReference>
<dbReference type="Proteomes" id="UP000291116">
    <property type="component" value="Unassembled WGS sequence"/>
</dbReference>
<feature type="domain" description="EF-hand" evidence="3">
    <location>
        <begin position="170"/>
        <end position="205"/>
    </location>
</feature>
<dbReference type="InterPro" id="IPR018247">
    <property type="entry name" value="EF_Hand_1_Ca_BS"/>
</dbReference>
<dbReference type="AlphaFoldDB" id="A0A448ZPI9"/>
<dbReference type="SUPFAM" id="SSF47473">
    <property type="entry name" value="EF-hand"/>
    <property type="match status" value="1"/>
</dbReference>
<evidence type="ECO:0000259" key="3">
    <source>
        <dbReference type="PROSITE" id="PS50222"/>
    </source>
</evidence>
<dbReference type="OrthoDB" id="186625at2759"/>
<keyword evidence="1" id="KW-0106">Calcium</keyword>
<evidence type="ECO:0000313" key="5">
    <source>
        <dbReference type="Proteomes" id="UP000291116"/>
    </source>
</evidence>
<keyword evidence="5" id="KW-1185">Reference proteome</keyword>
<evidence type="ECO:0000256" key="2">
    <source>
        <dbReference type="SAM" id="MobiDB-lite"/>
    </source>
</evidence>
<name>A0A448ZPI9_9STRA</name>
<feature type="compositionally biased region" description="Polar residues" evidence="2">
    <location>
        <begin position="36"/>
        <end position="53"/>
    </location>
</feature>
<accession>A0A448ZPI9</accession>
<gene>
    <name evidence="4" type="ORF">PSNMU_V1.4_AUG-EV-PASAV3_0110530</name>
</gene>
<feature type="compositionally biased region" description="Polar residues" evidence="2">
    <location>
        <begin position="61"/>
        <end position="70"/>
    </location>
</feature>
<proteinExistence type="predicted"/>
<sequence>MSPKKSSGGGKVLGLFPKKKKNQQQEQSKKSKQKRSASNDGRSTTSKSVASQEQWDRSRANTEAFSSANRASKRSLVALAYETTTSPSFRRERRKTGKQQPFPNGSASDSNSAKRSKANVPPPSTRSRMRSAARKVSGNKTTVETSITDKKRVSRERGWFSFLNPARSSFFQKLCDDTFDSIDVDGSGKIDESELYRGLLLIHLKLGIYFGAPACKPLSAENAVTVFQQLDTNRDGSLDKDEFRSVLTLLMGNVLFRIIFQFVCTLVMVPMLAQTFLEQVSFGWTWLVAVAVPLWKEYLPLLECALALDLVKKYSSLALSRGFELFETTVPLETIESIQKTIEPIQNTVLESWETMVMANVRDIPQETLDSLPLTIVSTMLTLIIVPYSILKTDEFFQFLARKISGGKKG</sequence>